<protein>
    <submittedName>
        <fullName evidence="5">Multidrug efflux pump subunit AcrA (Membrane-fusion protein)</fullName>
    </submittedName>
</protein>
<reference evidence="6" key="1">
    <citation type="submission" date="2016-10" db="EMBL/GenBank/DDBJ databases">
        <authorList>
            <person name="Varghese N."/>
            <person name="Submissions S."/>
        </authorList>
    </citation>
    <scope>NUCLEOTIDE SEQUENCE [LARGE SCALE GENOMIC DNA]</scope>
    <source>
        <strain evidence="6">DSM 24729</strain>
    </source>
</reference>
<organism evidence="5 6">
    <name type="scientific">Cellulophaga baltica</name>
    <dbReference type="NCBI Taxonomy" id="76594"/>
    <lineage>
        <taxon>Bacteria</taxon>
        <taxon>Pseudomonadati</taxon>
        <taxon>Bacteroidota</taxon>
        <taxon>Flavobacteriia</taxon>
        <taxon>Flavobacteriales</taxon>
        <taxon>Flavobacteriaceae</taxon>
        <taxon>Cellulophaga</taxon>
    </lineage>
</organism>
<dbReference type="Gene3D" id="2.40.30.170">
    <property type="match status" value="1"/>
</dbReference>
<proteinExistence type="predicted"/>
<gene>
    <name evidence="5" type="ORF">SAMN04487992_11448</name>
</gene>
<dbReference type="GO" id="GO:0030313">
    <property type="term" value="C:cell envelope"/>
    <property type="evidence" value="ECO:0007669"/>
    <property type="project" value="UniProtKB-SubCell"/>
</dbReference>
<evidence type="ECO:0000256" key="1">
    <source>
        <dbReference type="ARBA" id="ARBA00004196"/>
    </source>
</evidence>
<dbReference type="SUPFAM" id="SSF111369">
    <property type="entry name" value="HlyD-like secretion proteins"/>
    <property type="match status" value="1"/>
</dbReference>
<dbReference type="Proteomes" id="UP000182114">
    <property type="component" value="Unassembled WGS sequence"/>
</dbReference>
<feature type="domain" description="CusB-like beta-barrel" evidence="4">
    <location>
        <begin position="249"/>
        <end position="314"/>
    </location>
</feature>
<evidence type="ECO:0000259" key="4">
    <source>
        <dbReference type="Pfam" id="PF25954"/>
    </source>
</evidence>
<dbReference type="InterPro" id="IPR050465">
    <property type="entry name" value="UPF0194_transport"/>
</dbReference>
<dbReference type="PANTHER" id="PTHR32347:SF23">
    <property type="entry name" value="BLL5650 PROTEIN"/>
    <property type="match status" value="1"/>
</dbReference>
<evidence type="ECO:0000313" key="6">
    <source>
        <dbReference type="Proteomes" id="UP000182114"/>
    </source>
</evidence>
<evidence type="ECO:0000313" key="5">
    <source>
        <dbReference type="EMBL" id="SDF41512.1"/>
    </source>
</evidence>
<keyword evidence="6" id="KW-1185">Reference proteome</keyword>
<dbReference type="EMBL" id="FNBD01000014">
    <property type="protein sequence ID" value="SDF41512.1"/>
    <property type="molecule type" value="Genomic_DNA"/>
</dbReference>
<feature type="coiled-coil region" evidence="3">
    <location>
        <begin position="166"/>
        <end position="204"/>
    </location>
</feature>
<comment type="subcellular location">
    <subcellularLocation>
        <location evidence="1">Cell envelope</location>
    </subcellularLocation>
</comment>
<sequence length="374" mass="42077">MKFMPYFAVHKEYILPMKIVFLLSTLLCISCGSKQERTLPIVKKLTESVYASVTIQPDSLYEAYAIVNGILERNLVEEGALVHKNTPLAHITNSSSALNAENARLSLQLTASNYQGNSTVLKELQEDIETARLTFTNDSINYKRQENLWRQHIGSKIAYETRKLAYQRSKNQLNVLDNKFNRTRKELQTQVKQAQNTYKNSQITTGEYTITSKINGKVYALYKNRGEIVTTMEALALVGSTSNFVIELLVDEVDIVKIEKGQKALVSLDAYADRVFEAVVTKIYPQKDSRSQTFKVEALFIKTPEKLYPGLSGEGNIVIYEKSDALIVPKEYIVNGNSVVTDDGLKTVEIGLQNLNEVEITKGITTTTELLKPE</sequence>
<dbReference type="AlphaFoldDB" id="A0A1G7KW97"/>
<dbReference type="eggNOG" id="COG0845">
    <property type="taxonomic scope" value="Bacteria"/>
</dbReference>
<keyword evidence="2 3" id="KW-0175">Coiled coil</keyword>
<accession>A0A1G7KW97</accession>
<dbReference type="InterPro" id="IPR058792">
    <property type="entry name" value="Beta-barrel_RND_2"/>
</dbReference>
<dbReference type="PANTHER" id="PTHR32347">
    <property type="entry name" value="EFFLUX SYSTEM COMPONENT YKNX-RELATED"/>
    <property type="match status" value="1"/>
</dbReference>
<name>A0A1G7KW97_9FLAO</name>
<evidence type="ECO:0000256" key="2">
    <source>
        <dbReference type="ARBA" id="ARBA00023054"/>
    </source>
</evidence>
<dbReference type="Pfam" id="PF25954">
    <property type="entry name" value="Beta-barrel_RND_2"/>
    <property type="match status" value="1"/>
</dbReference>
<evidence type="ECO:0000256" key="3">
    <source>
        <dbReference type="SAM" id="Coils"/>
    </source>
</evidence>